<dbReference type="EMBL" id="CAEZYR010000028">
    <property type="protein sequence ID" value="CAB4738787.1"/>
    <property type="molecule type" value="Genomic_DNA"/>
</dbReference>
<dbReference type="EMBL" id="CAFABA010000141">
    <property type="protein sequence ID" value="CAB4835705.1"/>
    <property type="molecule type" value="Genomic_DNA"/>
</dbReference>
<dbReference type="InterPro" id="IPR023799">
    <property type="entry name" value="RbfA_dom_sf"/>
</dbReference>
<dbReference type="GO" id="GO:0006364">
    <property type="term" value="P:rRNA processing"/>
    <property type="evidence" value="ECO:0007669"/>
    <property type="project" value="InterPro"/>
</dbReference>
<dbReference type="EMBL" id="CAFBOS010000078">
    <property type="protein sequence ID" value="CAB4997275.1"/>
    <property type="molecule type" value="Genomic_DNA"/>
</dbReference>
<accession>A0A6J6SVW8</accession>
<evidence type="ECO:0000313" key="4">
    <source>
        <dbReference type="EMBL" id="CAB4891042.1"/>
    </source>
</evidence>
<evidence type="ECO:0000256" key="1">
    <source>
        <dbReference type="SAM" id="MobiDB-lite"/>
    </source>
</evidence>
<feature type="compositionally biased region" description="Low complexity" evidence="1">
    <location>
        <begin position="137"/>
        <end position="146"/>
    </location>
</feature>
<dbReference type="GO" id="GO:0043024">
    <property type="term" value="F:ribosomal small subunit binding"/>
    <property type="evidence" value="ECO:0007669"/>
    <property type="project" value="TreeGrafter"/>
</dbReference>
<dbReference type="InterPro" id="IPR020053">
    <property type="entry name" value="Ribosome-bd_factorA_CS"/>
</dbReference>
<evidence type="ECO:0000313" key="3">
    <source>
        <dbReference type="EMBL" id="CAB4835705.1"/>
    </source>
</evidence>
<dbReference type="EMBL" id="CAFBMH010000005">
    <property type="protein sequence ID" value="CAB4891042.1"/>
    <property type="molecule type" value="Genomic_DNA"/>
</dbReference>
<reference evidence="2" key="1">
    <citation type="submission" date="2020-05" db="EMBL/GenBank/DDBJ databases">
        <authorList>
            <person name="Chiriac C."/>
            <person name="Salcher M."/>
            <person name="Ghai R."/>
            <person name="Kavagutti S V."/>
        </authorList>
    </citation>
    <scope>NUCLEOTIDE SEQUENCE</scope>
</reference>
<dbReference type="HAMAP" id="MF_00003">
    <property type="entry name" value="RbfA"/>
    <property type="match status" value="1"/>
</dbReference>
<dbReference type="PANTHER" id="PTHR33515:SF1">
    <property type="entry name" value="RIBOSOME-BINDING FACTOR A, CHLOROPLASTIC-RELATED"/>
    <property type="match status" value="1"/>
</dbReference>
<sequence>MAPPRRRRTTSSARGYDRADRLSELLREIIAETLDHIDDDRLQLVTVTAVEVDRELEHAKIYYTCLDGNDLADDVVEAFAEQRGRVRKAIGVQAKVRRVPNLTFLPDNVLRSAQRIEEILAKMPRLPDAPEPVVTSDADAGAVVANDADDGR</sequence>
<dbReference type="PROSITE" id="PS01319">
    <property type="entry name" value="RBFA"/>
    <property type="match status" value="1"/>
</dbReference>
<dbReference type="InterPro" id="IPR000238">
    <property type="entry name" value="RbfA"/>
</dbReference>
<organism evidence="2">
    <name type="scientific">freshwater metagenome</name>
    <dbReference type="NCBI Taxonomy" id="449393"/>
    <lineage>
        <taxon>unclassified sequences</taxon>
        <taxon>metagenomes</taxon>
        <taxon>ecological metagenomes</taxon>
    </lineage>
</organism>
<dbReference type="Pfam" id="PF02033">
    <property type="entry name" value="RBFA"/>
    <property type="match status" value="1"/>
</dbReference>
<proteinExistence type="inferred from homology"/>
<dbReference type="InterPro" id="IPR015946">
    <property type="entry name" value="KH_dom-like_a/b"/>
</dbReference>
<dbReference type="Gene3D" id="3.30.300.20">
    <property type="match status" value="1"/>
</dbReference>
<feature type="region of interest" description="Disordered" evidence="1">
    <location>
        <begin position="127"/>
        <end position="152"/>
    </location>
</feature>
<dbReference type="GO" id="GO:0005829">
    <property type="term" value="C:cytosol"/>
    <property type="evidence" value="ECO:0007669"/>
    <property type="project" value="TreeGrafter"/>
</dbReference>
<dbReference type="AlphaFoldDB" id="A0A6J6SVW8"/>
<protein>
    <submittedName>
        <fullName evidence="2">Unannotated protein</fullName>
    </submittedName>
</protein>
<dbReference type="NCBIfam" id="TIGR00082">
    <property type="entry name" value="rbfA"/>
    <property type="match status" value="1"/>
</dbReference>
<dbReference type="SUPFAM" id="SSF89919">
    <property type="entry name" value="Ribosome-binding factor A, RbfA"/>
    <property type="match status" value="1"/>
</dbReference>
<evidence type="ECO:0000313" key="2">
    <source>
        <dbReference type="EMBL" id="CAB4738787.1"/>
    </source>
</evidence>
<evidence type="ECO:0000313" key="5">
    <source>
        <dbReference type="EMBL" id="CAB4997275.1"/>
    </source>
</evidence>
<name>A0A6J6SVW8_9ZZZZ</name>
<dbReference type="PANTHER" id="PTHR33515">
    <property type="entry name" value="RIBOSOME-BINDING FACTOR A, CHLOROPLASTIC-RELATED"/>
    <property type="match status" value="1"/>
</dbReference>
<gene>
    <name evidence="2" type="ORF">UFOPK2754_01015</name>
    <name evidence="3" type="ORF">UFOPK3139_02597</name>
    <name evidence="4" type="ORF">UFOPK3543_00263</name>
    <name evidence="5" type="ORF">UFOPK3967_01412</name>
</gene>